<dbReference type="RefSeq" id="WP_320235986.1">
    <property type="nucleotide sequence ID" value="NZ_JAVIJF010000022.1"/>
</dbReference>
<evidence type="ECO:0000259" key="1">
    <source>
        <dbReference type="Pfam" id="PF00899"/>
    </source>
</evidence>
<keyword evidence="2" id="KW-0548">Nucleotidyltransferase</keyword>
<evidence type="ECO:0000313" key="3">
    <source>
        <dbReference type="Proteomes" id="UP001276840"/>
    </source>
</evidence>
<protein>
    <submittedName>
        <fullName evidence="2">ThiF family adenylyltransferase</fullName>
    </submittedName>
</protein>
<keyword evidence="3" id="KW-1185">Reference proteome</keyword>
<dbReference type="CDD" id="cd01483">
    <property type="entry name" value="E1_enzyme_family"/>
    <property type="match status" value="1"/>
</dbReference>
<evidence type="ECO:0000313" key="2">
    <source>
        <dbReference type="EMBL" id="MDX8528049.1"/>
    </source>
</evidence>
<dbReference type="Pfam" id="PF00899">
    <property type="entry name" value="ThiF"/>
    <property type="match status" value="1"/>
</dbReference>
<reference evidence="2 3" key="1">
    <citation type="submission" date="2023-08" db="EMBL/GenBank/DDBJ databases">
        <title>Implementing the SeqCode for naming new Mesorhizobium species isolated from Vachellia karroo root nodules.</title>
        <authorList>
            <person name="Van Lill M."/>
        </authorList>
    </citation>
    <scope>NUCLEOTIDE SEQUENCE [LARGE SCALE GENOMIC DNA]</scope>
    <source>
        <strain evidence="2 3">MSK 1335</strain>
    </source>
</reference>
<dbReference type="Gene3D" id="3.40.50.720">
    <property type="entry name" value="NAD(P)-binding Rossmann-like Domain"/>
    <property type="match status" value="1"/>
</dbReference>
<gene>
    <name evidence="2" type="ORF">RFM68_26575</name>
</gene>
<dbReference type="Proteomes" id="UP001276840">
    <property type="component" value="Unassembled WGS sequence"/>
</dbReference>
<dbReference type="InterPro" id="IPR035985">
    <property type="entry name" value="Ubiquitin-activating_enz"/>
</dbReference>
<proteinExistence type="predicted"/>
<dbReference type="GO" id="GO:0016779">
    <property type="term" value="F:nucleotidyltransferase activity"/>
    <property type="evidence" value="ECO:0007669"/>
    <property type="project" value="UniProtKB-KW"/>
</dbReference>
<dbReference type="PANTHER" id="PTHR43267:SF1">
    <property type="entry name" value="TRNA THREONYLCARBAMOYLADENOSINE DEHYDRATASE"/>
    <property type="match status" value="1"/>
</dbReference>
<dbReference type="EMBL" id="JAVIJF010000022">
    <property type="protein sequence ID" value="MDX8528049.1"/>
    <property type="molecule type" value="Genomic_DNA"/>
</dbReference>
<organism evidence="2 3">
    <name type="scientific">Mesorhizobium montanum</name>
    <dbReference type="NCBI Taxonomy" id="3072323"/>
    <lineage>
        <taxon>Bacteria</taxon>
        <taxon>Pseudomonadati</taxon>
        <taxon>Pseudomonadota</taxon>
        <taxon>Alphaproteobacteria</taxon>
        <taxon>Hyphomicrobiales</taxon>
        <taxon>Phyllobacteriaceae</taxon>
        <taxon>Mesorhizobium</taxon>
    </lineage>
</organism>
<dbReference type="PANTHER" id="PTHR43267">
    <property type="entry name" value="TRNA THREONYLCARBAMOYLADENOSINE DEHYDRATASE"/>
    <property type="match status" value="1"/>
</dbReference>
<keyword evidence="2" id="KW-0808">Transferase</keyword>
<accession>A0ABU4ZRL0</accession>
<dbReference type="InterPro" id="IPR000594">
    <property type="entry name" value="ThiF_NAD_FAD-bd"/>
</dbReference>
<feature type="domain" description="THIF-type NAD/FAD binding fold" evidence="1">
    <location>
        <begin position="177"/>
        <end position="385"/>
    </location>
</feature>
<dbReference type="SUPFAM" id="SSF69572">
    <property type="entry name" value="Activating enzymes of the ubiquitin-like proteins"/>
    <property type="match status" value="1"/>
</dbReference>
<sequence length="450" mass="48674">MNRLVFRVGEWTTLRDALLKDAPLEAAAALLVAQGHFEGGMRLVVREVVHPAAEDYVRRSNIEASLQPAFVANMLKRARMEGIGLILAHSHPRQRNLAFSPVDDAAQVLLAPVQHFRAPKGPHGFLVVGPRGFRARLFDAAGQTTLEIERVQEVGATLHTYDRDGVDAGEPVPEIFDRNVRAFGAAGQRLLNAMTVGVVGVGGTGSVVVEELARLGTGRLILIDPESVEETNLNRLIGAEESDVGLPKVAVAEKAAKRARREIRVDGYAETVVAEATTRRLLDCDFVMCCTDSHGSRAVLNQLAFQYRLPMIDVGVRIDAKDSLVTNMSTRVQMLAETLACLNCHPLLDPVAVRRDLLADQTSDPYFVGHFEPQPAVISLNAATSSMAVSMLLSASTGFPGQARHLVGRPIDGAVRPIKSTPDPTCIVCAAGNALAMADAWPMIWRRHEG</sequence>
<comment type="caution">
    <text evidence="2">The sequence shown here is derived from an EMBL/GenBank/DDBJ whole genome shotgun (WGS) entry which is preliminary data.</text>
</comment>
<dbReference type="InterPro" id="IPR045886">
    <property type="entry name" value="ThiF/MoeB/HesA"/>
</dbReference>
<name>A0ABU4ZRL0_9HYPH</name>